<sequence length="37" mass="4505">IQIWPWRELYHRGAAMEMYLEELPRSFYGKTFTEAAL</sequence>
<feature type="non-terminal residue" evidence="2">
    <location>
        <position position="1"/>
    </location>
</feature>
<dbReference type="Pfam" id="PF03493">
    <property type="entry name" value="BK_channel_a"/>
    <property type="match status" value="1"/>
</dbReference>
<dbReference type="Proteomes" id="UP000682733">
    <property type="component" value="Unassembled WGS sequence"/>
</dbReference>
<evidence type="ECO:0000313" key="2">
    <source>
        <dbReference type="EMBL" id="CAF1657550.1"/>
    </source>
</evidence>
<dbReference type="EMBL" id="CAJOBA010098500">
    <property type="protein sequence ID" value="CAF4511959.1"/>
    <property type="molecule type" value="Genomic_DNA"/>
</dbReference>
<comment type="caution">
    <text evidence="2">The sequence shown here is derived from an EMBL/GenBank/DDBJ whole genome shotgun (WGS) entry which is preliminary data.</text>
</comment>
<gene>
    <name evidence="2" type="ORF">OVA965_LOCUS45141</name>
    <name evidence="3" type="ORF">TMI583_LOCUS48383</name>
</gene>
<name>A0A8S2G9B0_9BILA</name>
<organism evidence="2 4">
    <name type="scientific">Didymodactylos carnosus</name>
    <dbReference type="NCBI Taxonomy" id="1234261"/>
    <lineage>
        <taxon>Eukaryota</taxon>
        <taxon>Metazoa</taxon>
        <taxon>Spiralia</taxon>
        <taxon>Gnathifera</taxon>
        <taxon>Rotifera</taxon>
        <taxon>Eurotatoria</taxon>
        <taxon>Bdelloidea</taxon>
        <taxon>Philodinida</taxon>
        <taxon>Philodinidae</taxon>
        <taxon>Didymodactylos</taxon>
    </lineage>
</organism>
<reference evidence="2" key="1">
    <citation type="submission" date="2021-02" db="EMBL/GenBank/DDBJ databases">
        <authorList>
            <person name="Nowell W R."/>
        </authorList>
    </citation>
    <scope>NUCLEOTIDE SEQUENCE</scope>
</reference>
<accession>A0A8S2G9B0</accession>
<dbReference type="GO" id="GO:0006813">
    <property type="term" value="P:potassium ion transport"/>
    <property type="evidence" value="ECO:0007669"/>
    <property type="project" value="InterPro"/>
</dbReference>
<evidence type="ECO:0000313" key="3">
    <source>
        <dbReference type="EMBL" id="CAF4511959.1"/>
    </source>
</evidence>
<dbReference type="EMBL" id="CAJNOK010068702">
    <property type="protein sequence ID" value="CAF1657550.1"/>
    <property type="molecule type" value="Genomic_DNA"/>
</dbReference>
<proteinExistence type="predicted"/>
<protein>
    <recommendedName>
        <fullName evidence="1">Calcium-activated potassium channel BK alpha subunit domain-containing protein</fullName>
    </recommendedName>
</protein>
<dbReference type="InterPro" id="IPR003929">
    <property type="entry name" value="K_chnl_BK_asu"/>
</dbReference>
<dbReference type="GO" id="GO:0016020">
    <property type="term" value="C:membrane"/>
    <property type="evidence" value="ECO:0007669"/>
    <property type="project" value="InterPro"/>
</dbReference>
<evidence type="ECO:0000313" key="4">
    <source>
        <dbReference type="Proteomes" id="UP000677228"/>
    </source>
</evidence>
<dbReference type="AlphaFoldDB" id="A0A8S2G9B0"/>
<dbReference type="Proteomes" id="UP000677228">
    <property type="component" value="Unassembled WGS sequence"/>
</dbReference>
<evidence type="ECO:0000259" key="1">
    <source>
        <dbReference type="Pfam" id="PF03493"/>
    </source>
</evidence>
<feature type="domain" description="Calcium-activated potassium channel BK alpha subunit" evidence="1">
    <location>
        <begin position="5"/>
        <end position="36"/>
    </location>
</feature>